<feature type="compositionally biased region" description="Basic and acidic residues" evidence="2">
    <location>
        <begin position="117"/>
        <end position="126"/>
    </location>
</feature>
<organism evidence="4 5">
    <name type="scientific">Quercus suber</name>
    <name type="common">Cork oak</name>
    <dbReference type="NCBI Taxonomy" id="58331"/>
    <lineage>
        <taxon>Eukaryota</taxon>
        <taxon>Viridiplantae</taxon>
        <taxon>Streptophyta</taxon>
        <taxon>Embryophyta</taxon>
        <taxon>Tracheophyta</taxon>
        <taxon>Spermatophyta</taxon>
        <taxon>Magnoliopsida</taxon>
        <taxon>eudicotyledons</taxon>
        <taxon>Gunneridae</taxon>
        <taxon>Pentapetalae</taxon>
        <taxon>rosids</taxon>
        <taxon>fabids</taxon>
        <taxon>Fagales</taxon>
        <taxon>Fagaceae</taxon>
        <taxon>Quercus</taxon>
    </lineage>
</organism>
<dbReference type="SUPFAM" id="SSF54236">
    <property type="entry name" value="Ubiquitin-like"/>
    <property type="match status" value="1"/>
</dbReference>
<evidence type="ECO:0000256" key="2">
    <source>
        <dbReference type="SAM" id="MobiDB-lite"/>
    </source>
</evidence>
<feature type="region of interest" description="Disordered" evidence="2">
    <location>
        <begin position="24"/>
        <end position="47"/>
    </location>
</feature>
<dbReference type="InterPro" id="IPR050730">
    <property type="entry name" value="UBX_domain-protein"/>
</dbReference>
<accession>A0AAW0L3K3</accession>
<dbReference type="InterPro" id="IPR029071">
    <property type="entry name" value="Ubiquitin-like_domsf"/>
</dbReference>
<keyword evidence="1" id="KW-0833">Ubl conjugation pathway</keyword>
<dbReference type="PANTHER" id="PTHR23322:SF55">
    <property type="entry name" value="PLANT UBX DOMAIN-CONTAINING PROTEIN 9"/>
    <property type="match status" value="1"/>
</dbReference>
<dbReference type="SMART" id="SM00166">
    <property type="entry name" value="UBX"/>
    <property type="match status" value="1"/>
</dbReference>
<feature type="compositionally biased region" description="Basic and acidic residues" evidence="2">
    <location>
        <begin position="31"/>
        <end position="47"/>
    </location>
</feature>
<proteinExistence type="predicted"/>
<dbReference type="Gene3D" id="3.10.20.90">
    <property type="entry name" value="Phosphatidylinositol 3-kinase Catalytic Subunit, Chain A, domain 1"/>
    <property type="match status" value="1"/>
</dbReference>
<dbReference type="PROSITE" id="PS50033">
    <property type="entry name" value="UBX"/>
    <property type="match status" value="1"/>
</dbReference>
<keyword evidence="5" id="KW-1185">Reference proteome</keyword>
<comment type="caution">
    <text evidence="4">The sequence shown here is derived from an EMBL/GenBank/DDBJ whole genome shotgun (WGS) entry which is preliminary data.</text>
</comment>
<feature type="domain" description="UBX" evidence="3">
    <location>
        <begin position="144"/>
        <end position="226"/>
    </location>
</feature>
<dbReference type="EMBL" id="PKMF04000175">
    <property type="protein sequence ID" value="KAK7845098.1"/>
    <property type="molecule type" value="Genomic_DNA"/>
</dbReference>
<dbReference type="GO" id="GO:0043130">
    <property type="term" value="F:ubiquitin binding"/>
    <property type="evidence" value="ECO:0007669"/>
    <property type="project" value="TreeGrafter"/>
</dbReference>
<evidence type="ECO:0000313" key="4">
    <source>
        <dbReference type="EMBL" id="KAK7845098.1"/>
    </source>
</evidence>
<sequence>MKFQYHTRSALVLNDEAAHSYYSSLKRGSSSHKDGAENRKQHSTDAVHTDKWGGISLEELDDAAMIEAALFGKIPEGTSNHFQHAPDMKSGQDRSSSSHSVPHPPSPFLTEQQSLREQQETETHQLREDKFCNKLLEGEEPAKDNENAVTLLVRMPDGSRPGRRFLKSDKLQLLFNFIDVSRVVNQALIKCFGTIVRPYPLRTFSISDCSLTLSELGLTSKQEALFLELI</sequence>
<dbReference type="InterPro" id="IPR001012">
    <property type="entry name" value="UBX_dom"/>
</dbReference>
<gene>
    <name evidence="4" type="primary">PUX8_0</name>
    <name evidence="4" type="ORF">CFP56_010032</name>
</gene>
<dbReference type="AlphaFoldDB" id="A0AAW0L3K3"/>
<dbReference type="CDD" id="cd01767">
    <property type="entry name" value="UBX"/>
    <property type="match status" value="1"/>
</dbReference>
<dbReference type="Pfam" id="PF00789">
    <property type="entry name" value="UBX"/>
    <property type="match status" value="1"/>
</dbReference>
<feature type="region of interest" description="Disordered" evidence="2">
    <location>
        <begin position="77"/>
        <end position="126"/>
    </location>
</feature>
<evidence type="ECO:0000313" key="5">
    <source>
        <dbReference type="Proteomes" id="UP000237347"/>
    </source>
</evidence>
<protein>
    <submittedName>
        <fullName evidence="4">Plant ubx domain-containing protein 8</fullName>
    </submittedName>
</protein>
<dbReference type="Proteomes" id="UP000237347">
    <property type="component" value="Unassembled WGS sequence"/>
</dbReference>
<reference evidence="4 5" key="1">
    <citation type="journal article" date="2018" name="Sci. Data">
        <title>The draft genome sequence of cork oak.</title>
        <authorList>
            <person name="Ramos A.M."/>
            <person name="Usie A."/>
            <person name="Barbosa P."/>
            <person name="Barros P.M."/>
            <person name="Capote T."/>
            <person name="Chaves I."/>
            <person name="Simoes F."/>
            <person name="Abreu I."/>
            <person name="Carrasquinho I."/>
            <person name="Faro C."/>
            <person name="Guimaraes J.B."/>
            <person name="Mendonca D."/>
            <person name="Nobrega F."/>
            <person name="Rodrigues L."/>
            <person name="Saibo N.J.M."/>
            <person name="Varela M.C."/>
            <person name="Egas C."/>
            <person name="Matos J."/>
            <person name="Miguel C.M."/>
            <person name="Oliveira M.M."/>
            <person name="Ricardo C.P."/>
            <person name="Goncalves S."/>
        </authorList>
    </citation>
    <scope>NUCLEOTIDE SEQUENCE [LARGE SCALE GENOMIC DNA]</scope>
    <source>
        <strain evidence="5">cv. HL8</strain>
    </source>
</reference>
<evidence type="ECO:0000259" key="3">
    <source>
        <dbReference type="PROSITE" id="PS50033"/>
    </source>
</evidence>
<name>A0AAW0L3K3_QUESU</name>
<evidence type="ECO:0000256" key="1">
    <source>
        <dbReference type="ARBA" id="ARBA00022786"/>
    </source>
</evidence>
<dbReference type="PANTHER" id="PTHR23322">
    <property type="entry name" value="FAS-ASSOCIATED PROTEIN"/>
    <property type="match status" value="1"/>
</dbReference>